<accession>A0AAE0J4X2</accession>
<name>A0AAE0J4X2_9PEZI</name>
<protein>
    <submittedName>
        <fullName evidence="1">Uncharacterized protein</fullName>
    </submittedName>
</protein>
<gene>
    <name evidence="1" type="ORF">B0T19DRAFT_44988</name>
</gene>
<organism evidence="1 2">
    <name type="scientific">Cercophora scortea</name>
    <dbReference type="NCBI Taxonomy" id="314031"/>
    <lineage>
        <taxon>Eukaryota</taxon>
        <taxon>Fungi</taxon>
        <taxon>Dikarya</taxon>
        <taxon>Ascomycota</taxon>
        <taxon>Pezizomycotina</taxon>
        <taxon>Sordariomycetes</taxon>
        <taxon>Sordariomycetidae</taxon>
        <taxon>Sordariales</taxon>
        <taxon>Lasiosphaeriaceae</taxon>
        <taxon>Cercophora</taxon>
    </lineage>
</organism>
<reference evidence="1" key="2">
    <citation type="submission" date="2023-06" db="EMBL/GenBank/DDBJ databases">
        <authorList>
            <consortium name="Lawrence Berkeley National Laboratory"/>
            <person name="Haridas S."/>
            <person name="Hensen N."/>
            <person name="Bonometti L."/>
            <person name="Westerberg I."/>
            <person name="Brannstrom I.O."/>
            <person name="Guillou S."/>
            <person name="Cros-Aarteil S."/>
            <person name="Calhoun S."/>
            <person name="Kuo A."/>
            <person name="Mondo S."/>
            <person name="Pangilinan J."/>
            <person name="Riley R."/>
            <person name="Labutti K."/>
            <person name="Andreopoulos B."/>
            <person name="Lipzen A."/>
            <person name="Chen C."/>
            <person name="Yanf M."/>
            <person name="Daum C."/>
            <person name="Ng V."/>
            <person name="Clum A."/>
            <person name="Steindorff A."/>
            <person name="Ohm R."/>
            <person name="Martin F."/>
            <person name="Silar P."/>
            <person name="Natvig D."/>
            <person name="Lalanne C."/>
            <person name="Gautier V."/>
            <person name="Ament-Velasquez S.L."/>
            <person name="Kruys A."/>
            <person name="Hutchinson M.I."/>
            <person name="Powell A.J."/>
            <person name="Barry K."/>
            <person name="Miller A.N."/>
            <person name="Grigoriev I.V."/>
            <person name="Debuchy R."/>
            <person name="Gladieux P."/>
            <person name="Thoren M.H."/>
            <person name="Johannesson H."/>
        </authorList>
    </citation>
    <scope>NUCLEOTIDE SEQUENCE</scope>
    <source>
        <strain evidence="1">SMH4131-1</strain>
    </source>
</reference>
<keyword evidence="2" id="KW-1185">Reference proteome</keyword>
<proteinExistence type="predicted"/>
<dbReference type="Proteomes" id="UP001286456">
    <property type="component" value="Unassembled WGS sequence"/>
</dbReference>
<sequence length="162" mass="18879">MSPMRRRGINLNIFTLVVRRCIHDAFWCTYCITDHSIAAVSLSLWFFFLSRSPTRSARQPHRRTDWLLLRRGAALIQTHPSLPVAHPIHSFICRLLKQKSLSPRGSRIETQLNHGRAGRRHRQAPPLSSFWGVSVWLLLRIMTAPTRTRRIYHPFQILVITP</sequence>
<evidence type="ECO:0000313" key="1">
    <source>
        <dbReference type="EMBL" id="KAK3336625.1"/>
    </source>
</evidence>
<dbReference type="AlphaFoldDB" id="A0AAE0J4X2"/>
<reference evidence="1" key="1">
    <citation type="journal article" date="2023" name="Mol. Phylogenet. Evol.">
        <title>Genome-scale phylogeny and comparative genomics of the fungal order Sordariales.</title>
        <authorList>
            <person name="Hensen N."/>
            <person name="Bonometti L."/>
            <person name="Westerberg I."/>
            <person name="Brannstrom I.O."/>
            <person name="Guillou S."/>
            <person name="Cros-Aarteil S."/>
            <person name="Calhoun S."/>
            <person name="Haridas S."/>
            <person name="Kuo A."/>
            <person name="Mondo S."/>
            <person name="Pangilinan J."/>
            <person name="Riley R."/>
            <person name="LaButti K."/>
            <person name="Andreopoulos B."/>
            <person name="Lipzen A."/>
            <person name="Chen C."/>
            <person name="Yan M."/>
            <person name="Daum C."/>
            <person name="Ng V."/>
            <person name="Clum A."/>
            <person name="Steindorff A."/>
            <person name="Ohm R.A."/>
            <person name="Martin F."/>
            <person name="Silar P."/>
            <person name="Natvig D.O."/>
            <person name="Lalanne C."/>
            <person name="Gautier V."/>
            <person name="Ament-Velasquez S.L."/>
            <person name="Kruys A."/>
            <person name="Hutchinson M.I."/>
            <person name="Powell A.J."/>
            <person name="Barry K."/>
            <person name="Miller A.N."/>
            <person name="Grigoriev I.V."/>
            <person name="Debuchy R."/>
            <person name="Gladieux P."/>
            <person name="Hiltunen Thoren M."/>
            <person name="Johannesson H."/>
        </authorList>
    </citation>
    <scope>NUCLEOTIDE SEQUENCE</scope>
    <source>
        <strain evidence="1">SMH4131-1</strain>
    </source>
</reference>
<comment type="caution">
    <text evidence="1">The sequence shown here is derived from an EMBL/GenBank/DDBJ whole genome shotgun (WGS) entry which is preliminary data.</text>
</comment>
<dbReference type="EMBL" id="JAUEPO010000001">
    <property type="protein sequence ID" value="KAK3336625.1"/>
    <property type="molecule type" value="Genomic_DNA"/>
</dbReference>
<evidence type="ECO:0000313" key="2">
    <source>
        <dbReference type="Proteomes" id="UP001286456"/>
    </source>
</evidence>